<feature type="compositionally biased region" description="Basic residues" evidence="3">
    <location>
        <begin position="612"/>
        <end position="627"/>
    </location>
</feature>
<feature type="compositionally biased region" description="Basic and acidic residues" evidence="3">
    <location>
        <begin position="191"/>
        <end position="206"/>
    </location>
</feature>
<dbReference type="EMBL" id="SSTD01019767">
    <property type="protein sequence ID" value="TYJ96162.1"/>
    <property type="molecule type" value="Genomic_DNA"/>
</dbReference>
<keyword evidence="1 2" id="KW-0103">Bromodomain</keyword>
<feature type="compositionally biased region" description="Basic and acidic residues" evidence="3">
    <location>
        <begin position="262"/>
        <end position="272"/>
    </location>
</feature>
<feature type="compositionally biased region" description="Basic and acidic residues" evidence="3">
    <location>
        <begin position="529"/>
        <end position="554"/>
    </location>
</feature>
<dbReference type="Gene3D" id="1.20.920.10">
    <property type="entry name" value="Bromodomain-like"/>
    <property type="match status" value="1"/>
</dbReference>
<feature type="region of interest" description="Disordered" evidence="3">
    <location>
        <begin position="115"/>
        <end position="315"/>
    </location>
</feature>
<proteinExistence type="predicted"/>
<feature type="domain" description="Bromo" evidence="4">
    <location>
        <begin position="328"/>
        <end position="399"/>
    </location>
</feature>
<organism evidence="6 7">
    <name type="scientific">Cucumis melo var. makuwa</name>
    <name type="common">Oriental melon</name>
    <dbReference type="NCBI Taxonomy" id="1194695"/>
    <lineage>
        <taxon>Eukaryota</taxon>
        <taxon>Viridiplantae</taxon>
        <taxon>Streptophyta</taxon>
        <taxon>Embryophyta</taxon>
        <taxon>Tracheophyta</taxon>
        <taxon>Spermatophyta</taxon>
        <taxon>Magnoliopsida</taxon>
        <taxon>eudicotyledons</taxon>
        <taxon>Gunneridae</taxon>
        <taxon>Pentapetalae</taxon>
        <taxon>rosids</taxon>
        <taxon>fabids</taxon>
        <taxon>Cucurbitales</taxon>
        <taxon>Cucurbitaceae</taxon>
        <taxon>Benincaseae</taxon>
        <taxon>Cucumis</taxon>
    </lineage>
</organism>
<accession>A0A5D3B8J0</accession>
<dbReference type="CDD" id="cd04369">
    <property type="entry name" value="Bromodomain"/>
    <property type="match status" value="1"/>
</dbReference>
<feature type="region of interest" description="Disordered" evidence="3">
    <location>
        <begin position="420"/>
        <end position="670"/>
    </location>
</feature>
<dbReference type="InterPro" id="IPR036427">
    <property type="entry name" value="Bromodomain-like_sf"/>
</dbReference>
<feature type="compositionally biased region" description="Basic and acidic residues" evidence="3">
    <location>
        <begin position="217"/>
        <end position="239"/>
    </location>
</feature>
<gene>
    <name evidence="6" type="ORF">E5676_scaffold182G001320</name>
</gene>
<evidence type="ECO:0000256" key="3">
    <source>
        <dbReference type="SAM" id="MobiDB-lite"/>
    </source>
</evidence>
<sequence length="670" mass="75671">MVKQRETNAKRWGTLEELLLASAVNRHGTASWESVAMEIQNRCSQSPSSSSSSSSLTPQDCRNKFYDLKRRFLSQNVIDSDSDPNTLMPMLDELRKIRVQELRRDVERRDVKRLEEERDRSFNQSHEGSDLDTDKAKTNLHLQNPAASGDDSDDRENRSLNESNSTSKKDDVRQNGMVEENPIIESVNMSKIKETGPPKTGDEPGREWSFNSQGAEPEAKPEREKKSGGGYKRKEKERNWGNWKGAAAAAAVDSNEAWESVSESKQDGKEGAVSKQQSSDVQSSGSLSQRKRCRNSSGEEPEVSPAKPKPKPLAVKSEPLLKLLDTIRSHQLGSTFERRLRSQESDRYKNLIRQHIDLRTIRCRVVKGAYADSIHRFFRDLLLLFNNAIIFFHRSSPENGAALKLRALVLKEMKDSIEKPQPVILKSKPKQETDLSLPSSKPTTKPSTTIVGCRKRDSVATDCKKADKNSRDVEVKPKVSDSSEIKIYEKGTWKKGSNSKERLRPTPTPTPVNSGQRSSRTSSTSKNNGEVKHEYGGNELSSHDGMEVRMEKKERVTKKKQGAVSFLKRMKQNSPNEAAEEDGDASENECIKEEEEEEEDEEEQEEKEEGKRKVKKQKEGKKERVRRNGGGGGRGKKAVGRPPKKTETVTVKRQQREEVSSSKPQKRSRR</sequence>
<feature type="compositionally biased region" description="Low complexity" evidence="3">
    <location>
        <begin position="435"/>
        <end position="449"/>
    </location>
</feature>
<feature type="domain" description="Myb-like" evidence="5">
    <location>
        <begin position="4"/>
        <end position="69"/>
    </location>
</feature>
<feature type="compositionally biased region" description="Basic and acidic residues" evidence="3">
    <location>
        <begin position="115"/>
        <end position="137"/>
    </location>
</feature>
<protein>
    <submittedName>
        <fullName evidence="6">Transcriptional regulator ATRX-like</fullName>
    </submittedName>
</protein>
<reference evidence="6 7" key="1">
    <citation type="submission" date="2019-08" db="EMBL/GenBank/DDBJ databases">
        <title>Draft genome sequences of two oriental melons (Cucumis melo L. var makuwa).</title>
        <authorList>
            <person name="Kwon S.-Y."/>
        </authorList>
    </citation>
    <scope>NUCLEOTIDE SEQUENCE [LARGE SCALE GENOMIC DNA]</scope>
    <source>
        <strain evidence="7">cv. Chang Bougi</strain>
        <tissue evidence="6">Leaf</tissue>
    </source>
</reference>
<evidence type="ECO:0000259" key="4">
    <source>
        <dbReference type="PROSITE" id="PS50014"/>
    </source>
</evidence>
<dbReference type="SMART" id="SM00717">
    <property type="entry name" value="SANT"/>
    <property type="match status" value="1"/>
</dbReference>
<dbReference type="SUPFAM" id="SSF47370">
    <property type="entry name" value="Bromodomain"/>
    <property type="match status" value="1"/>
</dbReference>
<dbReference type="CDD" id="cd00167">
    <property type="entry name" value="SANT"/>
    <property type="match status" value="1"/>
</dbReference>
<dbReference type="Gene3D" id="1.10.10.60">
    <property type="entry name" value="Homeodomain-like"/>
    <property type="match status" value="1"/>
</dbReference>
<evidence type="ECO:0000313" key="7">
    <source>
        <dbReference type="Proteomes" id="UP000321947"/>
    </source>
</evidence>
<dbReference type="Proteomes" id="UP000321947">
    <property type="component" value="Unassembled WGS sequence"/>
</dbReference>
<feature type="compositionally biased region" description="Basic residues" evidence="3">
    <location>
        <begin position="634"/>
        <end position="643"/>
    </location>
</feature>
<feature type="compositionally biased region" description="Acidic residues" evidence="3">
    <location>
        <begin position="578"/>
        <end position="607"/>
    </location>
</feature>
<dbReference type="InterPro" id="IPR001005">
    <property type="entry name" value="SANT/Myb"/>
</dbReference>
<evidence type="ECO:0000313" key="6">
    <source>
        <dbReference type="EMBL" id="TYJ96162.1"/>
    </source>
</evidence>
<evidence type="ECO:0000256" key="1">
    <source>
        <dbReference type="ARBA" id="ARBA00023117"/>
    </source>
</evidence>
<dbReference type="PANTHER" id="PTHR37888:SF8">
    <property type="entry name" value="HISTONE-LYSINE N-METHYLTRANSFERASE, H3 LYSINE-79 SPECIFIC-LIKE"/>
    <property type="match status" value="1"/>
</dbReference>
<dbReference type="Pfam" id="PF00439">
    <property type="entry name" value="Bromodomain"/>
    <property type="match status" value="1"/>
</dbReference>
<feature type="compositionally biased region" description="Low complexity" evidence="3">
    <location>
        <begin position="274"/>
        <end position="288"/>
    </location>
</feature>
<evidence type="ECO:0000256" key="2">
    <source>
        <dbReference type="PROSITE-ProRule" id="PRU00035"/>
    </source>
</evidence>
<comment type="caution">
    <text evidence="6">The sequence shown here is derived from an EMBL/GenBank/DDBJ whole genome shotgun (WGS) entry which is preliminary data.</text>
</comment>
<evidence type="ECO:0000259" key="5">
    <source>
        <dbReference type="PROSITE" id="PS50090"/>
    </source>
</evidence>
<dbReference type="PANTHER" id="PTHR37888">
    <property type="entry name" value="DNA-BINDING BROMODOMAIN-CONTAINING PROTEIN"/>
    <property type="match status" value="1"/>
</dbReference>
<name>A0A5D3B8J0_CUCMM</name>
<dbReference type="PROSITE" id="PS50090">
    <property type="entry name" value="MYB_LIKE"/>
    <property type="match status" value="1"/>
</dbReference>
<feature type="compositionally biased region" description="Basic and acidic residues" evidence="3">
    <location>
        <begin position="454"/>
        <end position="504"/>
    </location>
</feature>
<dbReference type="InterPro" id="IPR001487">
    <property type="entry name" value="Bromodomain"/>
</dbReference>
<dbReference type="PROSITE" id="PS50014">
    <property type="entry name" value="BROMODOMAIN_2"/>
    <property type="match status" value="1"/>
</dbReference>
<dbReference type="AlphaFoldDB" id="A0A5D3B8J0"/>
<dbReference type="SMART" id="SM00297">
    <property type="entry name" value="BROMO"/>
    <property type="match status" value="1"/>
</dbReference>